<name>A0A8K0MRJ3_9ROSA</name>
<dbReference type="InterPro" id="IPR045334">
    <property type="entry name" value="INTS3"/>
</dbReference>
<dbReference type="OrthoDB" id="2021145at2759"/>
<keyword evidence="3" id="KW-1185">Reference proteome</keyword>
<dbReference type="EMBL" id="VOIH02000001">
    <property type="protein sequence ID" value="KAF3455434.1"/>
    <property type="molecule type" value="Genomic_DNA"/>
</dbReference>
<accession>A0A8K0MRJ3</accession>
<reference evidence="2" key="1">
    <citation type="submission" date="2020-03" db="EMBL/GenBank/DDBJ databases">
        <title>A high-quality chromosome-level genome assembly of a woody plant with both climbing and erect habits, Rhamnella rubrinervis.</title>
        <authorList>
            <person name="Lu Z."/>
            <person name="Yang Y."/>
            <person name="Zhu X."/>
            <person name="Sun Y."/>
        </authorList>
    </citation>
    <scope>NUCLEOTIDE SEQUENCE</scope>
    <source>
        <strain evidence="2">BYM</strain>
        <tissue evidence="2">Leaf</tissue>
    </source>
</reference>
<dbReference type="Proteomes" id="UP000796880">
    <property type="component" value="Unassembled WGS sequence"/>
</dbReference>
<dbReference type="Pfam" id="PF10189">
    <property type="entry name" value="Ints3_N"/>
    <property type="match status" value="1"/>
</dbReference>
<evidence type="ECO:0000259" key="1">
    <source>
        <dbReference type="Pfam" id="PF10189"/>
    </source>
</evidence>
<evidence type="ECO:0000313" key="3">
    <source>
        <dbReference type="Proteomes" id="UP000796880"/>
    </source>
</evidence>
<proteinExistence type="predicted"/>
<dbReference type="InterPro" id="IPR019333">
    <property type="entry name" value="INTS3_N"/>
</dbReference>
<feature type="domain" description="Integrator complex subunit 3 N-terminal" evidence="1">
    <location>
        <begin position="44"/>
        <end position="110"/>
    </location>
</feature>
<evidence type="ECO:0000313" key="2">
    <source>
        <dbReference type="EMBL" id="KAF3455434.1"/>
    </source>
</evidence>
<sequence>MASKLIRTIPYEAENQTELSLRQAFEVLELRLRPTFPLTIPNLQEYLQLNQAILYGVLGGPNSAKIHIKHLHAIVTDGYCSFVSFIKKVVNELYVKLIDSAKGQLIWVIQIRRDLIRLLQDLVHVHALKSWKDLVFNLSWLLRSCTKNLIEAKEEGLEENIVGSLRTLILKIVHSNVETLQNLISDVS</sequence>
<comment type="caution">
    <text evidence="2">The sequence shown here is derived from an EMBL/GenBank/DDBJ whole genome shotgun (WGS) entry which is preliminary data.</text>
</comment>
<organism evidence="2 3">
    <name type="scientific">Rhamnella rubrinervis</name>
    <dbReference type="NCBI Taxonomy" id="2594499"/>
    <lineage>
        <taxon>Eukaryota</taxon>
        <taxon>Viridiplantae</taxon>
        <taxon>Streptophyta</taxon>
        <taxon>Embryophyta</taxon>
        <taxon>Tracheophyta</taxon>
        <taxon>Spermatophyta</taxon>
        <taxon>Magnoliopsida</taxon>
        <taxon>eudicotyledons</taxon>
        <taxon>Gunneridae</taxon>
        <taxon>Pentapetalae</taxon>
        <taxon>rosids</taxon>
        <taxon>fabids</taxon>
        <taxon>Rosales</taxon>
        <taxon>Rhamnaceae</taxon>
        <taxon>rhamnoid group</taxon>
        <taxon>Rhamneae</taxon>
        <taxon>Rhamnella</taxon>
    </lineage>
</organism>
<dbReference type="PANTHER" id="PTHR13587">
    <property type="entry name" value="INTEGRATOR COMPLEX SUBUNIT 3"/>
    <property type="match status" value="1"/>
</dbReference>
<gene>
    <name evidence="2" type="ORF">FNV43_RR00061</name>
</gene>
<dbReference type="PANTHER" id="PTHR13587:SF7">
    <property type="entry name" value="INTEGRATOR COMPLEX SUBUNIT 3"/>
    <property type="match status" value="1"/>
</dbReference>
<protein>
    <recommendedName>
        <fullName evidence="1">Integrator complex subunit 3 N-terminal domain-containing protein</fullName>
    </recommendedName>
</protein>
<dbReference type="GO" id="GO:0005737">
    <property type="term" value="C:cytoplasm"/>
    <property type="evidence" value="ECO:0007669"/>
    <property type="project" value="TreeGrafter"/>
</dbReference>
<dbReference type="AlphaFoldDB" id="A0A8K0MRJ3"/>